<dbReference type="EMBL" id="MVHG01000015">
    <property type="protein sequence ID" value="ORA17161.1"/>
    <property type="molecule type" value="Genomic_DNA"/>
</dbReference>
<sequence length="327" mass="33853">MTGQRFPLVALVSAAILACAVSSGCAGAGPSDAGRLTLAWVVDPCWSQVPVAADLGYFTGAGVKVKVVPFPTGAAALEALVGGAVDVASGGDVPTAAAALKNTRLRIVADGSRWDGGRFIARKSAGVNSIADLAGRRIAVPLGSSAHYFATKFLSQAGFAASAINSQLIQTGPGEIPSAIANHDVDVVAVFQPELAKAVDELHGDSVELQGSPKYNQHSMYLANENTVATKKLELSKFLEAIHRADGPLSAQDPAAVSAVARAMKLDERLVTGVLREFVFRTDLGSDLPADLADRAHWAQALGRIPGDAVLPDYRSIIDPAPLRGAQ</sequence>
<dbReference type="AlphaFoldDB" id="A0A1W9ZJV6"/>
<comment type="similarity">
    <text evidence="2">Belongs to the bacterial solute-binding protein SsuA/TauA family.</text>
</comment>
<dbReference type="InterPro" id="IPR015168">
    <property type="entry name" value="SsuA/THI5"/>
</dbReference>
<dbReference type="PANTHER" id="PTHR30024">
    <property type="entry name" value="ALIPHATIC SULFONATES-BINDING PROTEIN-RELATED"/>
    <property type="match status" value="1"/>
</dbReference>
<evidence type="ECO:0000313" key="7">
    <source>
        <dbReference type="Proteomes" id="UP000192707"/>
    </source>
</evidence>
<dbReference type="PANTHER" id="PTHR30024:SF47">
    <property type="entry name" value="TAURINE-BINDING PERIPLASMIC PROTEIN"/>
    <property type="match status" value="1"/>
</dbReference>
<evidence type="ECO:0000313" key="6">
    <source>
        <dbReference type="EMBL" id="ORA17161.1"/>
    </source>
</evidence>
<feature type="chain" id="PRO_5010872098" description="Solute-binding protein family 3/N-terminal domain-containing protein" evidence="4">
    <location>
        <begin position="29"/>
        <end position="327"/>
    </location>
</feature>
<proteinExistence type="inferred from homology"/>
<dbReference type="GO" id="GO:0042597">
    <property type="term" value="C:periplasmic space"/>
    <property type="evidence" value="ECO:0007669"/>
    <property type="project" value="UniProtKB-SubCell"/>
</dbReference>
<dbReference type="OrthoDB" id="4527058at2"/>
<evidence type="ECO:0000256" key="1">
    <source>
        <dbReference type="ARBA" id="ARBA00004418"/>
    </source>
</evidence>
<name>A0A1W9ZJV6_MYCAI</name>
<keyword evidence="7" id="KW-1185">Reference proteome</keyword>
<dbReference type="Pfam" id="PF09084">
    <property type="entry name" value="NMT1"/>
    <property type="match status" value="1"/>
</dbReference>
<dbReference type="SUPFAM" id="SSF53850">
    <property type="entry name" value="Periplasmic binding protein-like II"/>
    <property type="match status" value="1"/>
</dbReference>
<dbReference type="Gene3D" id="3.40.190.10">
    <property type="entry name" value="Periplasmic binding protein-like II"/>
    <property type="match status" value="2"/>
</dbReference>
<dbReference type="InterPro" id="IPR001638">
    <property type="entry name" value="Solute-binding_3/MltF_N"/>
</dbReference>
<dbReference type="Proteomes" id="UP000192707">
    <property type="component" value="Unassembled WGS sequence"/>
</dbReference>
<comment type="caution">
    <text evidence="6">The sequence shown here is derived from an EMBL/GenBank/DDBJ whole genome shotgun (WGS) entry which is preliminary data.</text>
</comment>
<dbReference type="SMART" id="SM00062">
    <property type="entry name" value="PBPb"/>
    <property type="match status" value="1"/>
</dbReference>
<dbReference type="RefSeq" id="WP_158085860.1">
    <property type="nucleotide sequence ID" value="NZ_MVHG01000015.1"/>
</dbReference>
<organism evidence="6 7">
    <name type="scientific">Mycobacterium arosiense ATCC BAA-1401 = DSM 45069</name>
    <dbReference type="NCBI Taxonomy" id="1265311"/>
    <lineage>
        <taxon>Bacteria</taxon>
        <taxon>Bacillati</taxon>
        <taxon>Actinomycetota</taxon>
        <taxon>Actinomycetes</taxon>
        <taxon>Mycobacteriales</taxon>
        <taxon>Mycobacteriaceae</taxon>
        <taxon>Mycobacterium</taxon>
        <taxon>Mycobacterium avium complex (MAC)</taxon>
    </lineage>
</organism>
<evidence type="ECO:0000256" key="3">
    <source>
        <dbReference type="ARBA" id="ARBA00022729"/>
    </source>
</evidence>
<evidence type="ECO:0000256" key="4">
    <source>
        <dbReference type="SAM" id="SignalP"/>
    </source>
</evidence>
<gene>
    <name evidence="6" type="ORF">BST14_09120</name>
</gene>
<comment type="subcellular location">
    <subcellularLocation>
        <location evidence="1">Periplasm</location>
    </subcellularLocation>
</comment>
<reference evidence="6 7" key="1">
    <citation type="submission" date="2016-12" db="EMBL/GenBank/DDBJ databases">
        <title>The new phylogeny of genus Mycobacterium.</title>
        <authorList>
            <person name="Tortoli E."/>
            <person name="Trovato A."/>
            <person name="Cirillo D.M."/>
        </authorList>
    </citation>
    <scope>NUCLEOTIDE SEQUENCE [LARGE SCALE GENOMIC DNA]</scope>
    <source>
        <strain evidence="6 7">DSM 45069</strain>
    </source>
</reference>
<dbReference type="PROSITE" id="PS51257">
    <property type="entry name" value="PROKAR_LIPOPROTEIN"/>
    <property type="match status" value="1"/>
</dbReference>
<feature type="domain" description="Solute-binding protein family 3/N-terminal" evidence="5">
    <location>
        <begin position="48"/>
        <end position="249"/>
    </location>
</feature>
<evidence type="ECO:0000256" key="2">
    <source>
        <dbReference type="ARBA" id="ARBA00010742"/>
    </source>
</evidence>
<protein>
    <recommendedName>
        <fullName evidence="5">Solute-binding protein family 3/N-terminal domain-containing protein</fullName>
    </recommendedName>
</protein>
<dbReference type="GO" id="GO:0042918">
    <property type="term" value="P:alkanesulfonate transmembrane transport"/>
    <property type="evidence" value="ECO:0007669"/>
    <property type="project" value="TreeGrafter"/>
</dbReference>
<evidence type="ECO:0000259" key="5">
    <source>
        <dbReference type="SMART" id="SM00062"/>
    </source>
</evidence>
<feature type="signal peptide" evidence="4">
    <location>
        <begin position="1"/>
        <end position="28"/>
    </location>
</feature>
<keyword evidence="3 4" id="KW-0732">Signal</keyword>
<accession>A0A1W9ZJV6</accession>